<dbReference type="Proteomes" id="UP000467840">
    <property type="component" value="Chromosome 15"/>
</dbReference>
<evidence type="ECO:0000313" key="3">
    <source>
        <dbReference type="Proteomes" id="UP000467840"/>
    </source>
</evidence>
<evidence type="ECO:0000313" key="2">
    <source>
        <dbReference type="EMBL" id="KAF2313369.1"/>
    </source>
</evidence>
<sequence length="326" mass="36231">MVPLPPLKLNRRNDEEFAAVKPQQEKSSKFLVYLLAGIVILSAIFLVFALVVMRPRTPHLELSLVSVKNLVYTNNNASFPSFNMTLEAEFSIENQNFGMFKFENSTANVLYGGTTVGKAIIGKGLVRARGKEKIKVKVDVRSYRLSDTEKLSKDINSGILKLNSLAKFSGKVKFWQIRVAMAETTEQAKPLAPSAFQSLSDEEEALSTQLKLHQRKCIKCCGCFIAFLLILAVTVLVLFFTVFHIKDPVVRMNTLTLDLEPLLLPNGSFSSRTDTNVTLLADISVKNPNFASFKFNNGTTTVLYGGTVVGEARTPQRRPRQGGRFT</sequence>
<name>A0A6A6MN07_HEVBR</name>
<keyword evidence="1" id="KW-0812">Transmembrane</keyword>
<keyword evidence="1" id="KW-0472">Membrane</keyword>
<dbReference type="InterPro" id="IPR055301">
    <property type="entry name" value="Lea14-like_2"/>
</dbReference>
<feature type="transmembrane region" description="Helical" evidence="1">
    <location>
        <begin position="220"/>
        <end position="243"/>
    </location>
</feature>
<dbReference type="PANTHER" id="PTHR31852">
    <property type="entry name" value="LATE EMBRYOGENESIS ABUNDANT (LEA) HYDROXYPROLINE-RICH GLYCOPROTEIN FAMILY"/>
    <property type="match status" value="1"/>
</dbReference>
<reference evidence="2 3" key="1">
    <citation type="journal article" date="2020" name="Mol. Plant">
        <title>The Chromosome-Based Rubber Tree Genome Provides New Insights into Spurge Genome Evolution and Rubber Biosynthesis.</title>
        <authorList>
            <person name="Liu J."/>
            <person name="Shi C."/>
            <person name="Shi C.C."/>
            <person name="Li W."/>
            <person name="Zhang Q.J."/>
            <person name="Zhang Y."/>
            <person name="Li K."/>
            <person name="Lu H.F."/>
            <person name="Shi C."/>
            <person name="Zhu S.T."/>
            <person name="Xiao Z.Y."/>
            <person name="Nan H."/>
            <person name="Yue Y."/>
            <person name="Zhu X.G."/>
            <person name="Wu Y."/>
            <person name="Hong X.N."/>
            <person name="Fan G.Y."/>
            <person name="Tong Y."/>
            <person name="Zhang D."/>
            <person name="Mao C.L."/>
            <person name="Liu Y.L."/>
            <person name="Hao S.J."/>
            <person name="Liu W.Q."/>
            <person name="Lv M.Q."/>
            <person name="Zhang H.B."/>
            <person name="Liu Y."/>
            <person name="Hu-Tang G.R."/>
            <person name="Wang J.P."/>
            <person name="Wang J.H."/>
            <person name="Sun Y.H."/>
            <person name="Ni S.B."/>
            <person name="Chen W.B."/>
            <person name="Zhang X.C."/>
            <person name="Jiao Y.N."/>
            <person name="Eichler E.E."/>
            <person name="Li G.H."/>
            <person name="Liu X."/>
            <person name="Gao L.Z."/>
        </authorList>
    </citation>
    <scope>NUCLEOTIDE SEQUENCE [LARGE SCALE GENOMIC DNA]</scope>
    <source>
        <strain evidence="3">cv. GT1</strain>
        <tissue evidence="2">Leaf</tissue>
    </source>
</reference>
<dbReference type="SUPFAM" id="SSF117070">
    <property type="entry name" value="LEA14-like"/>
    <property type="match status" value="1"/>
</dbReference>
<keyword evidence="1" id="KW-1133">Transmembrane helix</keyword>
<gene>
    <name evidence="2" type="ORF">GH714_010594</name>
</gene>
<dbReference type="EMBL" id="JAAGAX010000005">
    <property type="protein sequence ID" value="KAF2313369.1"/>
    <property type="molecule type" value="Genomic_DNA"/>
</dbReference>
<organism evidence="2 3">
    <name type="scientific">Hevea brasiliensis</name>
    <name type="common">Para rubber tree</name>
    <name type="synonym">Siphonia brasiliensis</name>
    <dbReference type="NCBI Taxonomy" id="3981"/>
    <lineage>
        <taxon>Eukaryota</taxon>
        <taxon>Viridiplantae</taxon>
        <taxon>Streptophyta</taxon>
        <taxon>Embryophyta</taxon>
        <taxon>Tracheophyta</taxon>
        <taxon>Spermatophyta</taxon>
        <taxon>Magnoliopsida</taxon>
        <taxon>eudicotyledons</taxon>
        <taxon>Gunneridae</taxon>
        <taxon>Pentapetalae</taxon>
        <taxon>rosids</taxon>
        <taxon>fabids</taxon>
        <taxon>Malpighiales</taxon>
        <taxon>Euphorbiaceae</taxon>
        <taxon>Crotonoideae</taxon>
        <taxon>Micrandreae</taxon>
        <taxon>Hevea</taxon>
    </lineage>
</organism>
<proteinExistence type="predicted"/>
<comment type="caution">
    <text evidence="2">The sequence shown here is derived from an EMBL/GenBank/DDBJ whole genome shotgun (WGS) entry which is preliminary data.</text>
</comment>
<protein>
    <submittedName>
        <fullName evidence="2">Uncharacterized protein</fullName>
    </submittedName>
</protein>
<dbReference type="AlphaFoldDB" id="A0A6A6MN07"/>
<feature type="transmembrane region" description="Helical" evidence="1">
    <location>
        <begin position="30"/>
        <end position="53"/>
    </location>
</feature>
<evidence type="ECO:0000256" key="1">
    <source>
        <dbReference type="SAM" id="Phobius"/>
    </source>
</evidence>
<accession>A0A6A6MN07</accession>
<keyword evidence="3" id="KW-1185">Reference proteome</keyword>